<evidence type="ECO:0000313" key="2">
    <source>
        <dbReference type="EMBL" id="MFE8698649.1"/>
    </source>
</evidence>
<reference evidence="2 3" key="1">
    <citation type="submission" date="2024-08" db="EMBL/GenBank/DDBJ databases">
        <title>Two novel Cytobacillus novel species.</title>
        <authorList>
            <person name="Liu G."/>
        </authorList>
    </citation>
    <scope>NUCLEOTIDE SEQUENCE [LARGE SCALE GENOMIC DNA]</scope>
    <source>
        <strain evidence="2 3">FJAT-53684</strain>
    </source>
</reference>
<evidence type="ECO:0000256" key="1">
    <source>
        <dbReference type="SAM" id="Phobius"/>
    </source>
</evidence>
<comment type="caution">
    <text evidence="2">The sequence shown here is derived from an EMBL/GenBank/DDBJ whole genome shotgun (WGS) entry which is preliminary data.</text>
</comment>
<gene>
    <name evidence="2" type="ORF">ACFYKT_20360</name>
</gene>
<organism evidence="2 3">
    <name type="scientific">Cytobacillus mangrovibacter</name>
    <dbReference type="NCBI Taxonomy" id="3299024"/>
    <lineage>
        <taxon>Bacteria</taxon>
        <taxon>Bacillati</taxon>
        <taxon>Bacillota</taxon>
        <taxon>Bacilli</taxon>
        <taxon>Bacillales</taxon>
        <taxon>Bacillaceae</taxon>
        <taxon>Cytobacillus</taxon>
    </lineage>
</organism>
<dbReference type="Proteomes" id="UP001601058">
    <property type="component" value="Unassembled WGS sequence"/>
</dbReference>
<keyword evidence="1" id="KW-1133">Transmembrane helix</keyword>
<proteinExistence type="predicted"/>
<dbReference type="RefSeq" id="WP_389223379.1">
    <property type="nucleotide sequence ID" value="NZ_JBIACJ010000018.1"/>
</dbReference>
<protein>
    <submittedName>
        <fullName evidence="2">Uncharacterized protein</fullName>
    </submittedName>
</protein>
<feature type="transmembrane region" description="Helical" evidence="1">
    <location>
        <begin position="51"/>
        <end position="76"/>
    </location>
</feature>
<evidence type="ECO:0000313" key="3">
    <source>
        <dbReference type="Proteomes" id="UP001601058"/>
    </source>
</evidence>
<accession>A0ABW6K4F4</accession>
<name>A0ABW6K4F4_9BACI</name>
<keyword evidence="1" id="KW-0812">Transmembrane</keyword>
<keyword evidence="1" id="KW-0472">Membrane</keyword>
<sequence>MKKGITALGCFFIAIAAFLYVSKHLTAALMTAYINTPDVTYYEGAYDLIGFGMTFWTLLSLFVGILCLFIGIGPIFKKLFQVEDSKRKMNKTV</sequence>
<keyword evidence="3" id="KW-1185">Reference proteome</keyword>
<dbReference type="EMBL" id="JBIACJ010000018">
    <property type="protein sequence ID" value="MFE8698649.1"/>
    <property type="molecule type" value="Genomic_DNA"/>
</dbReference>